<protein>
    <submittedName>
        <fullName evidence="2">Conserved hypothetical secreted protein</fullName>
    </submittedName>
</protein>
<dbReference type="Proteomes" id="UP000002588">
    <property type="component" value="Chromosome"/>
</dbReference>
<evidence type="ECO:0000313" key="2">
    <source>
        <dbReference type="EMBL" id="CAL96538.1"/>
    </source>
</evidence>
<keyword evidence="3" id="KW-1185">Reference proteome</keyword>
<dbReference type="STRING" id="62928.azo3922"/>
<sequence>MKPIAANPPAAAGLLRRALAALAAVAALGACKTTETTLASPLLQGYTCCNLRYDGDWISDSNYANLPMVPAGTPIKVLSYGRDRAHVDLGGKPFRLGHDYGRAEESTERWVSKLVVIEDPNQKLATYPKQVQAAIRAGQVMKGMTREQVIMAVGYPLTSENRSLDAPVWRLWWSSFGEYQVEWDKQGRVKDITGHPETLKMMVYKP</sequence>
<dbReference type="HOGENOM" id="CLU_104230_0_0_4"/>
<evidence type="ECO:0000256" key="1">
    <source>
        <dbReference type="SAM" id="SignalP"/>
    </source>
</evidence>
<proteinExistence type="predicted"/>
<dbReference type="EMBL" id="AM406670">
    <property type="protein sequence ID" value="CAL96538.1"/>
    <property type="molecule type" value="Genomic_DNA"/>
</dbReference>
<organism evidence="2 3">
    <name type="scientific">Azoarcus sp. (strain BH72)</name>
    <dbReference type="NCBI Taxonomy" id="418699"/>
    <lineage>
        <taxon>Bacteria</taxon>
        <taxon>Pseudomonadati</taxon>
        <taxon>Pseudomonadota</taxon>
        <taxon>Betaproteobacteria</taxon>
        <taxon>Rhodocyclales</taxon>
        <taxon>Zoogloeaceae</taxon>
        <taxon>Azoarcus</taxon>
    </lineage>
</organism>
<keyword evidence="1" id="KW-0732">Signal</keyword>
<dbReference type="KEGG" id="aoa:dqs_4066"/>
<gene>
    <name evidence="2" type="ordered locus">azo3922</name>
</gene>
<dbReference type="AlphaFoldDB" id="A1KCI2"/>
<dbReference type="PROSITE" id="PS51257">
    <property type="entry name" value="PROKAR_LIPOPROTEIN"/>
    <property type="match status" value="1"/>
</dbReference>
<dbReference type="eggNOG" id="COG2913">
    <property type="taxonomic scope" value="Bacteria"/>
</dbReference>
<dbReference type="KEGG" id="azo:azo3922"/>
<reference evidence="2 3" key="1">
    <citation type="journal article" date="2006" name="Nat. Biotechnol.">
        <title>Complete genome of the mutualistic, N2-fixing grass endophyte Azoarcus sp. strain BH72.</title>
        <authorList>
            <person name="Krause A."/>
            <person name="Ramakumar A."/>
            <person name="Bartels D."/>
            <person name="Battistoni F."/>
            <person name="Bekel T."/>
            <person name="Boch J."/>
            <person name="Boehm M."/>
            <person name="Friedrich F."/>
            <person name="Hurek T."/>
            <person name="Krause L."/>
            <person name="Linke B."/>
            <person name="McHardy A.C."/>
            <person name="Sarkar A."/>
            <person name="Schneiker S."/>
            <person name="Syed A.A."/>
            <person name="Thauer R."/>
            <person name="Vorhoelter F.-J."/>
            <person name="Weidner S."/>
            <person name="Puehler A."/>
            <person name="Reinhold-Hurek B."/>
            <person name="Kaiser O."/>
            <person name="Goesmann A."/>
        </authorList>
    </citation>
    <scope>NUCLEOTIDE SEQUENCE [LARGE SCALE GENOMIC DNA]</scope>
    <source>
        <strain evidence="2 3">BH72</strain>
    </source>
</reference>
<feature type="chain" id="PRO_5002635753" evidence="1">
    <location>
        <begin position="24"/>
        <end position="206"/>
    </location>
</feature>
<feature type="signal peptide" evidence="1">
    <location>
        <begin position="1"/>
        <end position="23"/>
    </location>
</feature>
<accession>A1KCI2</accession>
<evidence type="ECO:0000313" key="3">
    <source>
        <dbReference type="Proteomes" id="UP000002588"/>
    </source>
</evidence>
<dbReference type="RefSeq" id="WP_011767644.1">
    <property type="nucleotide sequence ID" value="NC_008702.1"/>
</dbReference>
<name>A1KCI2_AZOSB</name>